<dbReference type="InParanoid" id="A0A139WLQ3"/>
<reference evidence="1 2" key="2">
    <citation type="journal article" date="2010" name="Nucleic Acids Res.">
        <title>BeetleBase in 2010: revisions to provide comprehensive genomic information for Tribolium castaneum.</title>
        <authorList>
            <person name="Kim H.S."/>
            <person name="Murphy T."/>
            <person name="Xia J."/>
            <person name="Caragea D."/>
            <person name="Park Y."/>
            <person name="Beeman R.W."/>
            <person name="Lorenzen M.D."/>
            <person name="Butcher S."/>
            <person name="Manak J.R."/>
            <person name="Brown S.J."/>
        </authorList>
    </citation>
    <scope>GENOME REANNOTATION</scope>
    <source>
        <strain evidence="1 2">Georgia GA2</strain>
    </source>
</reference>
<evidence type="ECO:0000313" key="2">
    <source>
        <dbReference type="Proteomes" id="UP000007266"/>
    </source>
</evidence>
<name>A0A139WLQ3_TRICA</name>
<keyword evidence="2" id="KW-1185">Reference proteome</keyword>
<organism evidence="1 2">
    <name type="scientific">Tribolium castaneum</name>
    <name type="common">Red flour beetle</name>
    <dbReference type="NCBI Taxonomy" id="7070"/>
    <lineage>
        <taxon>Eukaryota</taxon>
        <taxon>Metazoa</taxon>
        <taxon>Ecdysozoa</taxon>
        <taxon>Arthropoda</taxon>
        <taxon>Hexapoda</taxon>
        <taxon>Insecta</taxon>
        <taxon>Pterygota</taxon>
        <taxon>Neoptera</taxon>
        <taxon>Endopterygota</taxon>
        <taxon>Coleoptera</taxon>
        <taxon>Polyphaga</taxon>
        <taxon>Cucujiformia</taxon>
        <taxon>Tenebrionidae</taxon>
        <taxon>Tenebrionidae incertae sedis</taxon>
        <taxon>Tribolium</taxon>
    </lineage>
</organism>
<gene>
    <name evidence="1" type="primary">AUGUSTUS-3.0.2_32367</name>
    <name evidence="1" type="ORF">TcasGA2_TC032367</name>
</gene>
<reference evidence="1 2" key="1">
    <citation type="journal article" date="2008" name="Nature">
        <title>The genome of the model beetle and pest Tribolium castaneum.</title>
        <authorList>
            <consortium name="Tribolium Genome Sequencing Consortium"/>
            <person name="Richards S."/>
            <person name="Gibbs R.A."/>
            <person name="Weinstock G.M."/>
            <person name="Brown S.J."/>
            <person name="Denell R."/>
            <person name="Beeman R.W."/>
            <person name="Gibbs R."/>
            <person name="Beeman R.W."/>
            <person name="Brown S.J."/>
            <person name="Bucher G."/>
            <person name="Friedrich M."/>
            <person name="Grimmelikhuijzen C.J."/>
            <person name="Klingler M."/>
            <person name="Lorenzen M."/>
            <person name="Richards S."/>
            <person name="Roth S."/>
            <person name="Schroder R."/>
            <person name="Tautz D."/>
            <person name="Zdobnov E.M."/>
            <person name="Muzny D."/>
            <person name="Gibbs R.A."/>
            <person name="Weinstock G.M."/>
            <person name="Attaway T."/>
            <person name="Bell S."/>
            <person name="Buhay C.J."/>
            <person name="Chandrabose M.N."/>
            <person name="Chavez D."/>
            <person name="Clerk-Blankenburg K.P."/>
            <person name="Cree A."/>
            <person name="Dao M."/>
            <person name="Davis C."/>
            <person name="Chacko J."/>
            <person name="Dinh H."/>
            <person name="Dugan-Rocha S."/>
            <person name="Fowler G."/>
            <person name="Garner T.T."/>
            <person name="Garnes J."/>
            <person name="Gnirke A."/>
            <person name="Hawes A."/>
            <person name="Hernandez J."/>
            <person name="Hines S."/>
            <person name="Holder M."/>
            <person name="Hume J."/>
            <person name="Jhangiani S.N."/>
            <person name="Joshi V."/>
            <person name="Khan Z.M."/>
            <person name="Jackson L."/>
            <person name="Kovar C."/>
            <person name="Kowis A."/>
            <person name="Lee S."/>
            <person name="Lewis L.R."/>
            <person name="Margolis J."/>
            <person name="Morgan M."/>
            <person name="Nazareth L.V."/>
            <person name="Nguyen N."/>
            <person name="Okwuonu G."/>
            <person name="Parker D."/>
            <person name="Richards S."/>
            <person name="Ruiz S.J."/>
            <person name="Santibanez J."/>
            <person name="Savard J."/>
            <person name="Scherer S.E."/>
            <person name="Schneider B."/>
            <person name="Sodergren E."/>
            <person name="Tautz D."/>
            <person name="Vattahil S."/>
            <person name="Villasana D."/>
            <person name="White C.S."/>
            <person name="Wright R."/>
            <person name="Park Y."/>
            <person name="Beeman R.W."/>
            <person name="Lord J."/>
            <person name="Oppert B."/>
            <person name="Lorenzen M."/>
            <person name="Brown S."/>
            <person name="Wang L."/>
            <person name="Savard J."/>
            <person name="Tautz D."/>
            <person name="Richards S."/>
            <person name="Weinstock G."/>
            <person name="Gibbs R.A."/>
            <person name="Liu Y."/>
            <person name="Worley K."/>
            <person name="Weinstock G."/>
            <person name="Elsik C.G."/>
            <person name="Reese J.T."/>
            <person name="Elhaik E."/>
            <person name="Landan G."/>
            <person name="Graur D."/>
            <person name="Arensburger P."/>
            <person name="Atkinson P."/>
            <person name="Beeman R.W."/>
            <person name="Beidler J."/>
            <person name="Brown S.J."/>
            <person name="Demuth J.P."/>
            <person name="Drury D.W."/>
            <person name="Du Y.Z."/>
            <person name="Fujiwara H."/>
            <person name="Lorenzen M."/>
            <person name="Maselli V."/>
            <person name="Osanai M."/>
            <person name="Park Y."/>
            <person name="Robertson H.M."/>
            <person name="Tu Z."/>
            <person name="Wang J.J."/>
            <person name="Wang S."/>
            <person name="Richards S."/>
            <person name="Song H."/>
            <person name="Zhang L."/>
            <person name="Sodergren E."/>
            <person name="Werner D."/>
            <person name="Stanke M."/>
            <person name="Morgenstern B."/>
            <person name="Solovyev V."/>
            <person name="Kosarev P."/>
            <person name="Brown G."/>
            <person name="Chen H.C."/>
            <person name="Ermolaeva O."/>
            <person name="Hlavina W."/>
            <person name="Kapustin Y."/>
            <person name="Kiryutin B."/>
            <person name="Kitts P."/>
            <person name="Maglott D."/>
            <person name="Pruitt K."/>
            <person name="Sapojnikov V."/>
            <person name="Souvorov A."/>
            <person name="Mackey A.J."/>
            <person name="Waterhouse R.M."/>
            <person name="Wyder S."/>
            <person name="Zdobnov E.M."/>
            <person name="Zdobnov E.M."/>
            <person name="Wyder S."/>
            <person name="Kriventseva E.V."/>
            <person name="Kadowaki T."/>
            <person name="Bork P."/>
            <person name="Aranda M."/>
            <person name="Bao R."/>
            <person name="Beermann A."/>
            <person name="Berns N."/>
            <person name="Bolognesi R."/>
            <person name="Bonneton F."/>
            <person name="Bopp D."/>
            <person name="Brown S.J."/>
            <person name="Bucher G."/>
            <person name="Butts T."/>
            <person name="Chaumot A."/>
            <person name="Denell R.E."/>
            <person name="Ferrier D.E."/>
            <person name="Friedrich M."/>
            <person name="Gordon C.M."/>
            <person name="Jindra M."/>
            <person name="Klingler M."/>
            <person name="Lan Q."/>
            <person name="Lattorff H.M."/>
            <person name="Laudet V."/>
            <person name="von Levetsow C."/>
            <person name="Liu Z."/>
            <person name="Lutz R."/>
            <person name="Lynch J.A."/>
            <person name="da Fonseca R.N."/>
            <person name="Posnien N."/>
            <person name="Reuter R."/>
            <person name="Roth S."/>
            <person name="Savard J."/>
            <person name="Schinko J.B."/>
            <person name="Schmitt C."/>
            <person name="Schoppmeier M."/>
            <person name="Schroder R."/>
            <person name="Shippy T.D."/>
            <person name="Simonnet F."/>
            <person name="Marques-Souza H."/>
            <person name="Tautz D."/>
            <person name="Tomoyasu Y."/>
            <person name="Trauner J."/>
            <person name="Van der Zee M."/>
            <person name="Vervoort M."/>
            <person name="Wittkopp N."/>
            <person name="Wimmer E.A."/>
            <person name="Yang X."/>
            <person name="Jones A.K."/>
            <person name="Sattelle D.B."/>
            <person name="Ebert P.R."/>
            <person name="Nelson D."/>
            <person name="Scott J.G."/>
            <person name="Beeman R.W."/>
            <person name="Muthukrishnan S."/>
            <person name="Kramer K.J."/>
            <person name="Arakane Y."/>
            <person name="Beeman R.W."/>
            <person name="Zhu Q."/>
            <person name="Hogenkamp D."/>
            <person name="Dixit R."/>
            <person name="Oppert B."/>
            <person name="Jiang H."/>
            <person name="Zou Z."/>
            <person name="Marshall J."/>
            <person name="Elpidina E."/>
            <person name="Vinokurov K."/>
            <person name="Oppert C."/>
            <person name="Zou Z."/>
            <person name="Evans J."/>
            <person name="Lu Z."/>
            <person name="Zhao P."/>
            <person name="Sumathipala N."/>
            <person name="Altincicek B."/>
            <person name="Vilcinskas A."/>
            <person name="Williams M."/>
            <person name="Hultmark D."/>
            <person name="Hetru C."/>
            <person name="Jiang H."/>
            <person name="Grimmelikhuijzen C.J."/>
            <person name="Hauser F."/>
            <person name="Cazzamali G."/>
            <person name="Williamson M."/>
            <person name="Park Y."/>
            <person name="Li B."/>
            <person name="Tanaka Y."/>
            <person name="Predel R."/>
            <person name="Neupert S."/>
            <person name="Schachtner J."/>
            <person name="Verleyen P."/>
            <person name="Raible F."/>
            <person name="Bork P."/>
            <person name="Friedrich M."/>
            <person name="Walden K.K."/>
            <person name="Robertson H.M."/>
            <person name="Angeli S."/>
            <person name="Foret S."/>
            <person name="Bucher G."/>
            <person name="Schuetz S."/>
            <person name="Maleszka R."/>
            <person name="Wimmer E.A."/>
            <person name="Beeman R.W."/>
            <person name="Lorenzen M."/>
            <person name="Tomoyasu Y."/>
            <person name="Miller S.C."/>
            <person name="Grossmann D."/>
            <person name="Bucher G."/>
        </authorList>
    </citation>
    <scope>NUCLEOTIDE SEQUENCE [LARGE SCALE GENOMIC DNA]</scope>
    <source>
        <strain evidence="1 2">Georgia GA2</strain>
    </source>
</reference>
<proteinExistence type="predicted"/>
<protein>
    <submittedName>
        <fullName evidence="1">Uncharacterized protein</fullName>
    </submittedName>
</protein>
<dbReference type="EMBL" id="KQ971320">
    <property type="protein sequence ID" value="KYB28814.1"/>
    <property type="molecule type" value="Genomic_DNA"/>
</dbReference>
<evidence type="ECO:0000313" key="1">
    <source>
        <dbReference type="EMBL" id="KYB28814.1"/>
    </source>
</evidence>
<accession>A0A139WLQ3</accession>
<dbReference type="AlphaFoldDB" id="A0A139WLQ3"/>
<sequence>MLRCPSHISLQKDEPAVQGLRRASGRIPLWSFYLRGMQVLLRSNVQQYQLNIGMQKQRRMCDQQKKSDSLQSMPLKKVPFGRYVEKWVSLRPPLQLVQDPLPPAGAAAGRRQHGGGG</sequence>
<dbReference type="Proteomes" id="UP000007266">
    <property type="component" value="Linkage group 3"/>
</dbReference>